<name>X1VCY5_9ZZZZ</name>
<dbReference type="EMBL" id="BARW01031351">
    <property type="protein sequence ID" value="GAJ15232.1"/>
    <property type="molecule type" value="Genomic_DNA"/>
</dbReference>
<proteinExistence type="predicted"/>
<sequence>MTLLFDRVTALEIKPATFTGTGQARRLETPWPSVIPYAGFDPIASGLRVRFNIVKTIGPEPNQGRIEIFNLNAEHRYTPKKDDLVTLRAGYVGNLEAGELPIIFRGNITTATPVKE</sequence>
<dbReference type="AlphaFoldDB" id="X1VCY5"/>
<protein>
    <submittedName>
        <fullName evidence="1">Uncharacterized protein</fullName>
    </submittedName>
</protein>
<accession>X1VCY5</accession>
<comment type="caution">
    <text evidence="1">The sequence shown here is derived from an EMBL/GenBank/DDBJ whole genome shotgun (WGS) entry which is preliminary data.</text>
</comment>
<feature type="non-terminal residue" evidence="1">
    <location>
        <position position="116"/>
    </location>
</feature>
<gene>
    <name evidence="1" type="ORF">S12H4_49888</name>
</gene>
<organism evidence="1">
    <name type="scientific">marine sediment metagenome</name>
    <dbReference type="NCBI Taxonomy" id="412755"/>
    <lineage>
        <taxon>unclassified sequences</taxon>
        <taxon>metagenomes</taxon>
        <taxon>ecological metagenomes</taxon>
    </lineage>
</organism>
<evidence type="ECO:0000313" key="1">
    <source>
        <dbReference type="EMBL" id="GAJ15232.1"/>
    </source>
</evidence>
<reference evidence="1" key="1">
    <citation type="journal article" date="2014" name="Front. Microbiol.">
        <title>High frequency of phylogenetically diverse reductive dehalogenase-homologous genes in deep subseafloor sedimentary metagenomes.</title>
        <authorList>
            <person name="Kawai M."/>
            <person name="Futagami T."/>
            <person name="Toyoda A."/>
            <person name="Takaki Y."/>
            <person name="Nishi S."/>
            <person name="Hori S."/>
            <person name="Arai W."/>
            <person name="Tsubouchi T."/>
            <person name="Morono Y."/>
            <person name="Uchiyama I."/>
            <person name="Ito T."/>
            <person name="Fujiyama A."/>
            <person name="Inagaki F."/>
            <person name="Takami H."/>
        </authorList>
    </citation>
    <scope>NUCLEOTIDE SEQUENCE</scope>
    <source>
        <strain evidence="1">Expedition CK06-06</strain>
    </source>
</reference>